<organism evidence="1 2">
    <name type="scientific">Thiosulfatimonas sediminis</name>
    <dbReference type="NCBI Taxonomy" id="2675054"/>
    <lineage>
        <taxon>Bacteria</taxon>
        <taxon>Pseudomonadati</taxon>
        <taxon>Pseudomonadota</taxon>
        <taxon>Gammaproteobacteria</taxon>
        <taxon>Thiotrichales</taxon>
        <taxon>Piscirickettsiaceae</taxon>
        <taxon>Thiosulfatimonas</taxon>
    </lineage>
</organism>
<protein>
    <submittedName>
        <fullName evidence="1">Uncharacterized protein</fullName>
    </submittedName>
</protein>
<evidence type="ECO:0000313" key="2">
    <source>
        <dbReference type="Proteomes" id="UP000501726"/>
    </source>
</evidence>
<reference evidence="2" key="1">
    <citation type="submission" date="2019-11" db="EMBL/GenBank/DDBJ databases">
        <title>Isolation and characterization of two novel species in the genus Thiomicrorhabdus.</title>
        <authorList>
            <person name="Mochizuki J."/>
            <person name="Kojima H."/>
            <person name="Fukui M."/>
        </authorList>
    </citation>
    <scope>NUCLEOTIDE SEQUENCE [LARGE SCALE GENOMIC DNA]</scope>
    <source>
        <strain evidence="2">aks77</strain>
    </source>
</reference>
<dbReference type="RefSeq" id="WP_173271088.1">
    <property type="nucleotide sequence ID" value="NZ_AP021889.1"/>
</dbReference>
<dbReference type="AlphaFoldDB" id="A0A6F8PTR4"/>
<name>A0A6F8PTR4_9GAMM</name>
<accession>A0A6F8PTR4</accession>
<keyword evidence="2" id="KW-1185">Reference proteome</keyword>
<dbReference type="KEGG" id="tse:THMIRHAS_07710"/>
<dbReference type="EMBL" id="AP021889">
    <property type="protein sequence ID" value="BBP45398.1"/>
    <property type="molecule type" value="Genomic_DNA"/>
</dbReference>
<proteinExistence type="predicted"/>
<evidence type="ECO:0000313" key="1">
    <source>
        <dbReference type="EMBL" id="BBP45398.1"/>
    </source>
</evidence>
<sequence>MPGTSENFEINHFNGIANRLVEPTRALINHYPLQKLLTFLLTEVPEELTQAFPSLSAEQWRDVLRKTIISKITALELNADYSHEQLYFLIDLLSHCFQFQDTRKIQPKDLPKECVYAQKWLNQAYAHIRLKHPLSDKKGR</sequence>
<dbReference type="Proteomes" id="UP000501726">
    <property type="component" value="Chromosome"/>
</dbReference>
<gene>
    <name evidence="1" type="ORF">THMIRHAS_07710</name>
</gene>